<name>A0A0R3PIP3_ANGCS</name>
<reference evidence="3" key="1">
    <citation type="submission" date="2017-02" db="UniProtKB">
        <authorList>
            <consortium name="WormBaseParasite"/>
        </authorList>
    </citation>
    <scope>IDENTIFICATION</scope>
</reference>
<gene>
    <name evidence="1" type="ORF">ACOC_LOCUS4222</name>
</gene>
<keyword evidence="2" id="KW-1185">Reference proteome</keyword>
<evidence type="ECO:0000313" key="1">
    <source>
        <dbReference type="EMBL" id="VDM55807.1"/>
    </source>
</evidence>
<protein>
    <submittedName>
        <fullName evidence="1 3">Uncharacterized protein</fullName>
    </submittedName>
</protein>
<dbReference type="EMBL" id="UYYA01003809">
    <property type="protein sequence ID" value="VDM55807.1"/>
    <property type="molecule type" value="Genomic_DNA"/>
</dbReference>
<evidence type="ECO:0000313" key="3">
    <source>
        <dbReference type="WBParaSite" id="ACOC_0000422101-mRNA-1"/>
    </source>
</evidence>
<dbReference type="Proteomes" id="UP000267027">
    <property type="component" value="Unassembled WGS sequence"/>
</dbReference>
<dbReference type="AlphaFoldDB" id="A0A0R3PIP3"/>
<evidence type="ECO:0000313" key="2">
    <source>
        <dbReference type="Proteomes" id="UP000267027"/>
    </source>
</evidence>
<dbReference type="WBParaSite" id="ACOC_0000422101-mRNA-1">
    <property type="protein sequence ID" value="ACOC_0000422101-mRNA-1"/>
    <property type="gene ID" value="ACOC_0000422101"/>
</dbReference>
<sequence>MEGAAYSTPHMIPEENSSLQNVTMEKLENGHLQQNMLAKEYLLFEQLTGRLKEFEHTPIPTISAVYNLDKAMAKLSR</sequence>
<accession>A0A0R3PIP3</accession>
<organism evidence="3">
    <name type="scientific">Angiostrongylus costaricensis</name>
    <name type="common">Nematode worm</name>
    <dbReference type="NCBI Taxonomy" id="334426"/>
    <lineage>
        <taxon>Eukaryota</taxon>
        <taxon>Metazoa</taxon>
        <taxon>Ecdysozoa</taxon>
        <taxon>Nematoda</taxon>
        <taxon>Chromadorea</taxon>
        <taxon>Rhabditida</taxon>
        <taxon>Rhabditina</taxon>
        <taxon>Rhabditomorpha</taxon>
        <taxon>Strongyloidea</taxon>
        <taxon>Metastrongylidae</taxon>
        <taxon>Angiostrongylus</taxon>
    </lineage>
</organism>
<reference evidence="1 2" key="2">
    <citation type="submission" date="2018-11" db="EMBL/GenBank/DDBJ databases">
        <authorList>
            <consortium name="Pathogen Informatics"/>
        </authorList>
    </citation>
    <scope>NUCLEOTIDE SEQUENCE [LARGE SCALE GENOMIC DNA]</scope>
    <source>
        <strain evidence="1 2">Costa Rica</strain>
    </source>
</reference>
<proteinExistence type="predicted"/>